<feature type="domain" description="N-acetyltransferase" evidence="1">
    <location>
        <begin position="24"/>
        <end position="193"/>
    </location>
</feature>
<dbReference type="PROSITE" id="PS51186">
    <property type="entry name" value="GNAT"/>
    <property type="match status" value="2"/>
</dbReference>
<keyword evidence="2" id="KW-0012">Acyltransferase</keyword>
<dbReference type="InterPro" id="IPR016181">
    <property type="entry name" value="Acyl_CoA_acyltransferase"/>
</dbReference>
<dbReference type="EMBL" id="JBHTKK010000015">
    <property type="protein sequence ID" value="MFD1066883.1"/>
    <property type="molecule type" value="Genomic_DNA"/>
</dbReference>
<protein>
    <submittedName>
        <fullName evidence="2">GNAT family N-acetyltransferase</fullName>
        <ecNumber evidence="2">2.3.1.-</ecNumber>
    </submittedName>
</protein>
<dbReference type="CDD" id="cd04301">
    <property type="entry name" value="NAT_SF"/>
    <property type="match status" value="2"/>
</dbReference>
<dbReference type="PANTHER" id="PTHR43617">
    <property type="entry name" value="L-AMINO ACID N-ACETYLTRANSFERASE"/>
    <property type="match status" value="1"/>
</dbReference>
<organism evidence="2 3">
    <name type="scientific">Oceanobacillus locisalsi</name>
    <dbReference type="NCBI Taxonomy" id="546107"/>
    <lineage>
        <taxon>Bacteria</taxon>
        <taxon>Bacillati</taxon>
        <taxon>Bacillota</taxon>
        <taxon>Bacilli</taxon>
        <taxon>Bacillales</taxon>
        <taxon>Bacillaceae</taxon>
        <taxon>Oceanobacillus</taxon>
    </lineage>
</organism>
<keyword evidence="3" id="KW-1185">Reference proteome</keyword>
<dbReference type="SUPFAM" id="SSF55729">
    <property type="entry name" value="Acyl-CoA N-acyltransferases (Nat)"/>
    <property type="match status" value="2"/>
</dbReference>
<dbReference type="Gene3D" id="3.40.630.30">
    <property type="match status" value="2"/>
</dbReference>
<proteinExistence type="predicted"/>
<dbReference type="EC" id="2.3.1.-" evidence="2"/>
<evidence type="ECO:0000259" key="1">
    <source>
        <dbReference type="PROSITE" id="PS51186"/>
    </source>
</evidence>
<gene>
    <name evidence="2" type="ORF">ACFQ19_12685</name>
</gene>
<evidence type="ECO:0000313" key="2">
    <source>
        <dbReference type="EMBL" id="MFD1066883.1"/>
    </source>
</evidence>
<dbReference type="InterPro" id="IPR000182">
    <property type="entry name" value="GNAT_dom"/>
</dbReference>
<accession>A0ABW3NIA5</accession>
<feature type="domain" description="N-acetyltransferase" evidence="1">
    <location>
        <begin position="195"/>
        <end position="340"/>
    </location>
</feature>
<name>A0ABW3NIA5_9BACI</name>
<dbReference type="GO" id="GO:0016746">
    <property type="term" value="F:acyltransferase activity"/>
    <property type="evidence" value="ECO:0007669"/>
    <property type="project" value="UniProtKB-KW"/>
</dbReference>
<evidence type="ECO:0000313" key="3">
    <source>
        <dbReference type="Proteomes" id="UP001597041"/>
    </source>
</evidence>
<dbReference type="InterPro" id="IPR050276">
    <property type="entry name" value="MshD_Acetyltransferase"/>
</dbReference>
<keyword evidence="2" id="KW-0808">Transferase</keyword>
<dbReference type="Pfam" id="PF00583">
    <property type="entry name" value="Acetyltransf_1"/>
    <property type="match status" value="2"/>
</dbReference>
<comment type="caution">
    <text evidence="2">The sequence shown here is derived from an EMBL/GenBank/DDBJ whole genome shotgun (WGS) entry which is preliminary data.</text>
</comment>
<sequence length="340" mass="39336">MKSVVAVVIIVIPISLKRREQSMLKLEAWRDNRIDALVELWNQEIGNDFPMRKELFKQNSFKDENICKQASAIAVDDNDHVVGFIVAKRYQENLDVGINKKIGWIQVLLVKQGQRNQGIGSTLLANAEAQLKKAGVNQILLGRDPWHYFPGIPMEMEETKAWFERKGYKNNGTEHDMIRKYRINDEIENPNIDGAEWSILELGDKELFLEFLHRCFPGRWEYEAIHYFQQGGTGREFAILKKEQKIIAFCRINDAESNIIAQNVYWAPLFQDKLGGVGPLGVDEKERGQRYGLAVVEAGIYFLRRRGISRIVIDWTGLVAFYNKLGYDIWKTYAAYKKEM</sequence>
<dbReference type="RefSeq" id="WP_379592626.1">
    <property type="nucleotide sequence ID" value="NZ_JBHTKK010000015.1"/>
</dbReference>
<dbReference type="Proteomes" id="UP001597041">
    <property type="component" value="Unassembled WGS sequence"/>
</dbReference>
<reference evidence="3" key="1">
    <citation type="journal article" date="2019" name="Int. J. Syst. Evol. Microbiol.">
        <title>The Global Catalogue of Microorganisms (GCM) 10K type strain sequencing project: providing services to taxonomists for standard genome sequencing and annotation.</title>
        <authorList>
            <consortium name="The Broad Institute Genomics Platform"/>
            <consortium name="The Broad Institute Genome Sequencing Center for Infectious Disease"/>
            <person name="Wu L."/>
            <person name="Ma J."/>
        </authorList>
    </citation>
    <scope>NUCLEOTIDE SEQUENCE [LARGE SCALE GENOMIC DNA]</scope>
    <source>
        <strain evidence="3">CCUG 56608</strain>
    </source>
</reference>